<evidence type="ECO:0000313" key="2">
    <source>
        <dbReference type="Proteomes" id="UP000236738"/>
    </source>
</evidence>
<evidence type="ECO:0000313" key="1">
    <source>
        <dbReference type="EMBL" id="SEF92313.1"/>
    </source>
</evidence>
<dbReference type="AlphaFoldDB" id="A0A1H5VYW0"/>
<name>A0A1H5VYW0_9FLAO</name>
<dbReference type="EMBL" id="FNUS01000002">
    <property type="protein sequence ID" value="SEF92313.1"/>
    <property type="molecule type" value="Genomic_DNA"/>
</dbReference>
<gene>
    <name evidence="1" type="ORF">SAMN05421847_1045</name>
</gene>
<dbReference type="OrthoDB" id="1450592at2"/>
<accession>A0A1H5VYW0</accession>
<dbReference type="Proteomes" id="UP000236738">
    <property type="component" value="Unassembled WGS sequence"/>
</dbReference>
<dbReference type="RefSeq" id="WP_103913054.1">
    <property type="nucleotide sequence ID" value="NZ_FNUS01000002.1"/>
</dbReference>
<organism evidence="1 2">
    <name type="scientific">Halpernia humi</name>
    <dbReference type="NCBI Taxonomy" id="493375"/>
    <lineage>
        <taxon>Bacteria</taxon>
        <taxon>Pseudomonadati</taxon>
        <taxon>Bacteroidota</taxon>
        <taxon>Flavobacteriia</taxon>
        <taxon>Flavobacteriales</taxon>
        <taxon>Weeksellaceae</taxon>
        <taxon>Chryseobacterium group</taxon>
        <taxon>Halpernia</taxon>
    </lineage>
</organism>
<dbReference type="PROSITE" id="PS51257">
    <property type="entry name" value="PROKAR_LIPOPROTEIN"/>
    <property type="match status" value="1"/>
</dbReference>
<reference evidence="2" key="1">
    <citation type="submission" date="2016-10" db="EMBL/GenBank/DDBJ databases">
        <authorList>
            <person name="Varghese N."/>
            <person name="Submissions S."/>
        </authorList>
    </citation>
    <scope>NUCLEOTIDE SEQUENCE [LARGE SCALE GENOMIC DNA]</scope>
    <source>
        <strain evidence="2">DSM 21580</strain>
    </source>
</reference>
<keyword evidence="2" id="KW-1185">Reference proteome</keyword>
<protein>
    <submittedName>
        <fullName evidence="1">Uncharacterized protein</fullName>
    </submittedName>
</protein>
<proteinExistence type="predicted"/>
<sequence>MIRIFGVAFVFAILVTSCSTEKINLSPISDSIVNDMSSTGDVGVKSEAVTYQSELTNLMSTFPKFRNTAVNREVQQLKTSITSYISADLRKDKKAQKSAYKDFSDSYKKIQKLRKYMNADEDEVLNRYLVRIKTNINLLESLN</sequence>